<dbReference type="CDD" id="cd07043">
    <property type="entry name" value="STAS_anti-anti-sigma_factors"/>
    <property type="match status" value="1"/>
</dbReference>
<accession>A0A413RQA1</accession>
<feature type="domain" description="STAS" evidence="1">
    <location>
        <begin position="48"/>
        <end position="124"/>
    </location>
</feature>
<evidence type="ECO:0000313" key="2">
    <source>
        <dbReference type="EMBL" id="RHA44100.1"/>
    </source>
</evidence>
<dbReference type="Proteomes" id="UP000283374">
    <property type="component" value="Unassembled WGS sequence"/>
</dbReference>
<organism evidence="2 3">
    <name type="scientific">Cellulomonas rhizosphaerae</name>
    <dbReference type="NCBI Taxonomy" id="2293719"/>
    <lineage>
        <taxon>Bacteria</taxon>
        <taxon>Bacillati</taxon>
        <taxon>Actinomycetota</taxon>
        <taxon>Actinomycetes</taxon>
        <taxon>Micrococcales</taxon>
        <taxon>Cellulomonadaceae</taxon>
        <taxon>Cellulomonas</taxon>
    </lineage>
</organism>
<dbReference type="AlphaFoldDB" id="A0A413RQA1"/>
<evidence type="ECO:0000259" key="1">
    <source>
        <dbReference type="PROSITE" id="PS50801"/>
    </source>
</evidence>
<sequence length="158" mass="17163">MLQVCGVASAGLLRTPVVHVVDARRTRDRAMSMGWEHDEVPVPRGCVRIFVTDEPGDVARVRLVGEADALAAQRLRRDLAALLRTCPMSVVVDLVDVTFCDLAGASAIDRSVQQAERDGRRVEVRDASALVSWLLRTSREVGAAHQVAVSLDLADHEA</sequence>
<dbReference type="InterPro" id="IPR036513">
    <property type="entry name" value="STAS_dom_sf"/>
</dbReference>
<name>A0A413RQA1_9CELL</name>
<dbReference type="InterPro" id="IPR058548">
    <property type="entry name" value="MlaB-like_STAS"/>
</dbReference>
<dbReference type="InterPro" id="IPR002645">
    <property type="entry name" value="STAS_dom"/>
</dbReference>
<dbReference type="Pfam" id="PF13466">
    <property type="entry name" value="STAS_2"/>
    <property type="match status" value="1"/>
</dbReference>
<dbReference type="PROSITE" id="PS50801">
    <property type="entry name" value="STAS"/>
    <property type="match status" value="1"/>
</dbReference>
<dbReference type="Gene3D" id="3.30.750.24">
    <property type="entry name" value="STAS domain"/>
    <property type="match status" value="1"/>
</dbReference>
<dbReference type="SUPFAM" id="SSF52091">
    <property type="entry name" value="SpoIIaa-like"/>
    <property type="match status" value="1"/>
</dbReference>
<keyword evidence="3" id="KW-1185">Reference proteome</keyword>
<gene>
    <name evidence="2" type="ORF">D1825_03020</name>
</gene>
<protein>
    <submittedName>
        <fullName evidence="2">Anti-sigma factor antagonist</fullName>
    </submittedName>
</protein>
<comment type="caution">
    <text evidence="2">The sequence shown here is derived from an EMBL/GenBank/DDBJ whole genome shotgun (WGS) entry which is preliminary data.</text>
</comment>
<dbReference type="EMBL" id="QWKP01000117">
    <property type="protein sequence ID" value="RHA44100.1"/>
    <property type="molecule type" value="Genomic_DNA"/>
</dbReference>
<reference evidence="2 3" key="1">
    <citation type="submission" date="2018-08" db="EMBL/GenBank/DDBJ databases">
        <title>Cellulomonas rhizosphaerae sp. nov., a novel actinomycete isolated from soil.</title>
        <authorList>
            <person name="Tian Y."/>
        </authorList>
    </citation>
    <scope>NUCLEOTIDE SEQUENCE [LARGE SCALE GENOMIC DNA]</scope>
    <source>
        <strain evidence="2 3">NEAU-TCZ24</strain>
    </source>
</reference>
<proteinExistence type="predicted"/>
<evidence type="ECO:0000313" key="3">
    <source>
        <dbReference type="Proteomes" id="UP000283374"/>
    </source>
</evidence>